<dbReference type="PANTHER" id="PTHR21586">
    <property type="entry name" value="TIPA"/>
    <property type="match status" value="1"/>
</dbReference>
<evidence type="ECO:0000313" key="1">
    <source>
        <dbReference type="EMBL" id="CAG5075732.1"/>
    </source>
</evidence>
<gene>
    <name evidence="1" type="ORF">HICCMSTLAB_LOCUS1833</name>
</gene>
<dbReference type="OrthoDB" id="2556847at2759"/>
<protein>
    <submittedName>
        <fullName evidence="1">Similar to CG9801: PP2C-like domain-containing protein CG9801 (Drosophila melanogaster)</fullName>
    </submittedName>
</protein>
<name>A0A8J2E394_COTCN</name>
<dbReference type="Proteomes" id="UP000786811">
    <property type="component" value="Unassembled WGS sequence"/>
</dbReference>
<dbReference type="PANTHER" id="PTHR21586:SF0">
    <property type="entry name" value="PP2C-LIKE DOMAIN-CONTAINING PROTEIN CG9801"/>
    <property type="match status" value="1"/>
</dbReference>
<dbReference type="EMBL" id="CAJNRD030001116">
    <property type="protein sequence ID" value="CAG5075732.1"/>
    <property type="molecule type" value="Genomic_DNA"/>
</dbReference>
<sequence>MWSEALLFTGQAAKRRILEDADLYYSQHKDGQLVQLSKLEQRSRRKKMLDKMSMVPGKLDHATIVAYVVGSFKNTD</sequence>
<dbReference type="AlphaFoldDB" id="A0A8J2E394"/>
<reference evidence="1" key="1">
    <citation type="submission" date="2021-04" db="EMBL/GenBank/DDBJ databases">
        <authorList>
            <person name="Chebbi M.A.C M."/>
        </authorList>
    </citation>
    <scope>NUCLEOTIDE SEQUENCE</scope>
</reference>
<organism evidence="1 2">
    <name type="scientific">Cotesia congregata</name>
    <name type="common">Parasitoid wasp</name>
    <name type="synonym">Apanteles congregatus</name>
    <dbReference type="NCBI Taxonomy" id="51543"/>
    <lineage>
        <taxon>Eukaryota</taxon>
        <taxon>Metazoa</taxon>
        <taxon>Ecdysozoa</taxon>
        <taxon>Arthropoda</taxon>
        <taxon>Hexapoda</taxon>
        <taxon>Insecta</taxon>
        <taxon>Pterygota</taxon>
        <taxon>Neoptera</taxon>
        <taxon>Endopterygota</taxon>
        <taxon>Hymenoptera</taxon>
        <taxon>Apocrita</taxon>
        <taxon>Ichneumonoidea</taxon>
        <taxon>Braconidae</taxon>
        <taxon>Microgastrinae</taxon>
        <taxon>Cotesia</taxon>
    </lineage>
</organism>
<proteinExistence type="predicted"/>
<dbReference type="InterPro" id="IPR053287">
    <property type="entry name" value="PP2C-like_domain"/>
</dbReference>
<accession>A0A8J2E394</accession>
<comment type="caution">
    <text evidence="1">The sequence shown here is derived from an EMBL/GenBank/DDBJ whole genome shotgun (WGS) entry which is preliminary data.</text>
</comment>
<evidence type="ECO:0000313" key="2">
    <source>
        <dbReference type="Proteomes" id="UP000786811"/>
    </source>
</evidence>
<keyword evidence="2" id="KW-1185">Reference proteome</keyword>